<evidence type="ECO:0000256" key="1">
    <source>
        <dbReference type="ARBA" id="ARBA00004377"/>
    </source>
</evidence>
<dbReference type="EMBL" id="QQAV01000008">
    <property type="protein sequence ID" value="RDI21925.1"/>
    <property type="molecule type" value="Genomic_DNA"/>
</dbReference>
<dbReference type="Gene3D" id="3.30.700.10">
    <property type="entry name" value="Glycoprotein, Type 4 Pilin"/>
    <property type="match status" value="1"/>
</dbReference>
<dbReference type="PROSITE" id="PS00409">
    <property type="entry name" value="PROKAR_NTER_METHYL"/>
    <property type="match status" value="1"/>
</dbReference>
<evidence type="ECO:0000256" key="2">
    <source>
        <dbReference type="ARBA" id="ARBA00021549"/>
    </source>
</evidence>
<comment type="caution">
    <text evidence="13">The sequence shown here is derived from an EMBL/GenBank/DDBJ whole genome shotgun (WGS) entry which is preliminary data.</text>
</comment>
<dbReference type="InterPro" id="IPR012902">
    <property type="entry name" value="N_methyl_site"/>
</dbReference>
<evidence type="ECO:0000256" key="4">
    <source>
        <dbReference type="ARBA" id="ARBA00022481"/>
    </source>
</evidence>
<reference evidence="13 14" key="1">
    <citation type="submission" date="2018-07" db="EMBL/GenBank/DDBJ databases">
        <title>Genomic Encyclopedia of Type Strains, Phase IV (KMG-IV): sequencing the most valuable type-strain genomes for metagenomic binning, comparative biology and taxonomic classification.</title>
        <authorList>
            <person name="Goeker M."/>
        </authorList>
    </citation>
    <scope>NUCLEOTIDE SEQUENCE [LARGE SCALE GENOMIC DNA]</scope>
    <source>
        <strain evidence="13 14">DSM 21352</strain>
    </source>
</reference>
<name>A0A370FA03_9BURK</name>
<dbReference type="Pfam" id="PF12019">
    <property type="entry name" value="GspH"/>
    <property type="match status" value="1"/>
</dbReference>
<accession>A0A370FA03</accession>
<feature type="domain" description="General secretion pathway GspH" evidence="12">
    <location>
        <begin position="53"/>
        <end position="187"/>
    </location>
</feature>
<evidence type="ECO:0000256" key="6">
    <source>
        <dbReference type="ARBA" id="ARBA00022692"/>
    </source>
</evidence>
<dbReference type="InterPro" id="IPR022346">
    <property type="entry name" value="T2SS_GspH"/>
</dbReference>
<protein>
    <recommendedName>
        <fullName evidence="2">Type II secretion system protein H</fullName>
    </recommendedName>
    <alternativeName>
        <fullName evidence="10">General secretion pathway protein H</fullName>
    </alternativeName>
</protein>
<dbReference type="GO" id="GO:0015627">
    <property type="term" value="C:type II protein secretion system complex"/>
    <property type="evidence" value="ECO:0007669"/>
    <property type="project" value="InterPro"/>
</dbReference>
<evidence type="ECO:0000256" key="10">
    <source>
        <dbReference type="ARBA" id="ARBA00030775"/>
    </source>
</evidence>
<dbReference type="Proteomes" id="UP000255265">
    <property type="component" value="Unassembled WGS sequence"/>
</dbReference>
<gene>
    <name evidence="13" type="ORF">DFR41_10849</name>
</gene>
<proteinExistence type="inferred from homology"/>
<dbReference type="GO" id="GO:0005886">
    <property type="term" value="C:plasma membrane"/>
    <property type="evidence" value="ECO:0007669"/>
    <property type="project" value="UniProtKB-SubCell"/>
</dbReference>
<keyword evidence="5" id="KW-0997">Cell inner membrane</keyword>
<evidence type="ECO:0000313" key="13">
    <source>
        <dbReference type="EMBL" id="RDI21925.1"/>
    </source>
</evidence>
<feature type="transmembrane region" description="Helical" evidence="11">
    <location>
        <begin position="20"/>
        <end position="42"/>
    </location>
</feature>
<evidence type="ECO:0000256" key="8">
    <source>
        <dbReference type="ARBA" id="ARBA00023136"/>
    </source>
</evidence>
<keyword evidence="14" id="KW-1185">Reference proteome</keyword>
<comment type="similarity">
    <text evidence="9">Belongs to the GSP H family.</text>
</comment>
<evidence type="ECO:0000256" key="7">
    <source>
        <dbReference type="ARBA" id="ARBA00022989"/>
    </source>
</evidence>
<keyword evidence="3" id="KW-1003">Cell membrane</keyword>
<evidence type="ECO:0000259" key="12">
    <source>
        <dbReference type="Pfam" id="PF12019"/>
    </source>
</evidence>
<keyword evidence="4" id="KW-0488">Methylation</keyword>
<dbReference type="NCBIfam" id="TIGR02532">
    <property type="entry name" value="IV_pilin_GFxxxE"/>
    <property type="match status" value="1"/>
</dbReference>
<dbReference type="InterPro" id="IPR045584">
    <property type="entry name" value="Pilin-like"/>
</dbReference>
<sequence length="209" mass="21434">MSLLRRGARGGRSRVAGFTLVELMITVSLLAILLAVGVPSLADWVRNSRIRTAANNIQDGLRTAQAEALSRSRPMVLVFTDSTPATAPASVAVRSGGKFWAVYQLPMDGSAETAQLVSTGNFSGAADGVAVTGPAALCFSSLGRVVSTGASSGLTAACQVPTGTPPQQAYNITLTGADRPLRVTVGLSGQVRMCDPARNITSSPDGCPS</sequence>
<dbReference type="RefSeq" id="WP_147284391.1">
    <property type="nucleotide sequence ID" value="NZ_QQAV01000008.1"/>
</dbReference>
<comment type="subcellular location">
    <subcellularLocation>
        <location evidence="1">Cell inner membrane</location>
        <topology evidence="1">Single-pass membrane protein</topology>
    </subcellularLocation>
</comment>
<organism evidence="13 14">
    <name type="scientific">Pseudacidovorax intermedius</name>
    <dbReference type="NCBI Taxonomy" id="433924"/>
    <lineage>
        <taxon>Bacteria</taxon>
        <taxon>Pseudomonadati</taxon>
        <taxon>Pseudomonadota</taxon>
        <taxon>Betaproteobacteria</taxon>
        <taxon>Burkholderiales</taxon>
        <taxon>Comamonadaceae</taxon>
        <taxon>Pseudacidovorax</taxon>
    </lineage>
</organism>
<dbReference type="GO" id="GO:0015628">
    <property type="term" value="P:protein secretion by the type II secretion system"/>
    <property type="evidence" value="ECO:0007669"/>
    <property type="project" value="InterPro"/>
</dbReference>
<evidence type="ECO:0000256" key="5">
    <source>
        <dbReference type="ARBA" id="ARBA00022519"/>
    </source>
</evidence>
<evidence type="ECO:0000256" key="9">
    <source>
        <dbReference type="ARBA" id="ARBA00025772"/>
    </source>
</evidence>
<keyword evidence="7 11" id="KW-1133">Transmembrane helix</keyword>
<evidence type="ECO:0000256" key="11">
    <source>
        <dbReference type="SAM" id="Phobius"/>
    </source>
</evidence>
<keyword evidence="6 11" id="KW-0812">Transmembrane</keyword>
<dbReference type="AlphaFoldDB" id="A0A370FA03"/>
<dbReference type="OrthoDB" id="5956286at2"/>
<dbReference type="Pfam" id="PF07963">
    <property type="entry name" value="N_methyl"/>
    <property type="match status" value="1"/>
</dbReference>
<evidence type="ECO:0000256" key="3">
    <source>
        <dbReference type="ARBA" id="ARBA00022475"/>
    </source>
</evidence>
<dbReference type="SUPFAM" id="SSF54523">
    <property type="entry name" value="Pili subunits"/>
    <property type="match status" value="1"/>
</dbReference>
<evidence type="ECO:0000313" key="14">
    <source>
        <dbReference type="Proteomes" id="UP000255265"/>
    </source>
</evidence>
<keyword evidence="8 11" id="KW-0472">Membrane</keyword>